<dbReference type="GO" id="GO:0051539">
    <property type="term" value="F:4 iron, 4 sulfur cluster binding"/>
    <property type="evidence" value="ECO:0007669"/>
    <property type="project" value="UniProtKB-UniRule"/>
</dbReference>
<dbReference type="EMBL" id="JACHDZ010000008">
    <property type="protein sequence ID" value="MBB5346055.1"/>
    <property type="molecule type" value="Genomic_DNA"/>
</dbReference>
<dbReference type="PANTHER" id="PTHR13932">
    <property type="entry name" value="COPROPORPHYRINIGEN III OXIDASE"/>
    <property type="match status" value="1"/>
</dbReference>
<dbReference type="GO" id="GO:0046872">
    <property type="term" value="F:metal ion binding"/>
    <property type="evidence" value="ECO:0007669"/>
    <property type="project" value="UniProtKB-UniRule"/>
</dbReference>
<comment type="subcellular location">
    <subcellularLocation>
        <location evidence="2">Cytoplasm</location>
    </subcellularLocation>
</comment>
<dbReference type="PROSITE" id="PS51918">
    <property type="entry name" value="RADICAL_SAM"/>
    <property type="match status" value="1"/>
</dbReference>
<keyword evidence="2" id="KW-0411">Iron-sulfur</keyword>
<feature type="domain" description="Radical SAM core" evidence="3">
    <location>
        <begin position="1"/>
        <end position="240"/>
    </location>
</feature>
<evidence type="ECO:0000313" key="4">
    <source>
        <dbReference type="EMBL" id="MBB5346055.1"/>
    </source>
</evidence>
<keyword evidence="4" id="KW-0560">Oxidoreductase</keyword>
<dbReference type="InterPro" id="IPR007197">
    <property type="entry name" value="rSAM"/>
</dbReference>
<dbReference type="SMART" id="SM00729">
    <property type="entry name" value="Elp3"/>
    <property type="match status" value="1"/>
</dbReference>
<evidence type="ECO:0000256" key="2">
    <source>
        <dbReference type="RuleBase" id="RU364116"/>
    </source>
</evidence>
<comment type="caution">
    <text evidence="4">The sequence shown here is derived from an EMBL/GenBank/DDBJ whole genome shotgun (WGS) entry which is preliminary data.</text>
</comment>
<dbReference type="SFLD" id="SFLDF00562">
    <property type="entry name" value="HemN-like__clustered_with_heat"/>
    <property type="match status" value="1"/>
</dbReference>
<dbReference type="InterPro" id="IPR004559">
    <property type="entry name" value="HemW-like"/>
</dbReference>
<protein>
    <recommendedName>
        <fullName evidence="2">Heme chaperone HemW</fullName>
    </recommendedName>
</protein>
<dbReference type="GO" id="GO:0006779">
    <property type="term" value="P:porphyrin-containing compound biosynthetic process"/>
    <property type="evidence" value="ECO:0007669"/>
    <property type="project" value="InterPro"/>
</dbReference>
<dbReference type="InterPro" id="IPR058240">
    <property type="entry name" value="rSAM_sf"/>
</dbReference>
<dbReference type="NCBIfam" id="TIGR00539">
    <property type="entry name" value="hemN_rel"/>
    <property type="match status" value="1"/>
</dbReference>
<evidence type="ECO:0000313" key="5">
    <source>
        <dbReference type="Proteomes" id="UP000569092"/>
    </source>
</evidence>
<dbReference type="Pfam" id="PF06969">
    <property type="entry name" value="HemN_C"/>
    <property type="match status" value="1"/>
</dbReference>
<keyword evidence="2" id="KW-0963">Cytoplasm</keyword>
<dbReference type="SFLD" id="SFLDF00288">
    <property type="entry name" value="HemN-like__clustered_with_nucl"/>
    <property type="match status" value="1"/>
</dbReference>
<name>A0A7W8N7H4_9BACT</name>
<gene>
    <name evidence="4" type="ORF">HDF10_004062</name>
</gene>
<dbReference type="Pfam" id="PF04055">
    <property type="entry name" value="Radical_SAM"/>
    <property type="match status" value="1"/>
</dbReference>
<dbReference type="Gene3D" id="3.80.30.20">
    <property type="entry name" value="tm_1862 like domain"/>
    <property type="match status" value="1"/>
</dbReference>
<keyword evidence="2" id="KW-0408">Iron</keyword>
<organism evidence="4 5">
    <name type="scientific">Tunturiibacter lichenicola</name>
    <dbReference type="NCBI Taxonomy" id="2051959"/>
    <lineage>
        <taxon>Bacteria</taxon>
        <taxon>Pseudomonadati</taxon>
        <taxon>Acidobacteriota</taxon>
        <taxon>Terriglobia</taxon>
        <taxon>Terriglobales</taxon>
        <taxon>Acidobacteriaceae</taxon>
        <taxon>Tunturiibacter</taxon>
    </lineage>
</organism>
<dbReference type="InterPro" id="IPR010723">
    <property type="entry name" value="HemN_C"/>
</dbReference>
<reference evidence="4 5" key="1">
    <citation type="submission" date="2020-08" db="EMBL/GenBank/DDBJ databases">
        <title>Genomic Encyclopedia of Type Strains, Phase IV (KMG-V): Genome sequencing to study the core and pangenomes of soil and plant-associated prokaryotes.</title>
        <authorList>
            <person name="Whitman W."/>
        </authorList>
    </citation>
    <scope>NUCLEOTIDE SEQUENCE [LARGE SCALE GENOMIC DNA]</scope>
    <source>
        <strain evidence="4 5">M8US30</strain>
    </source>
</reference>
<dbReference type="SUPFAM" id="SSF102114">
    <property type="entry name" value="Radical SAM enzymes"/>
    <property type="match status" value="1"/>
</dbReference>
<keyword evidence="2" id="KW-0004">4Fe-4S</keyword>
<dbReference type="AlphaFoldDB" id="A0A7W8N7H4"/>
<dbReference type="GO" id="GO:0005737">
    <property type="term" value="C:cytoplasm"/>
    <property type="evidence" value="ECO:0007669"/>
    <property type="project" value="UniProtKB-SubCell"/>
</dbReference>
<accession>A0A7W8N7H4</accession>
<keyword evidence="2" id="KW-0949">S-adenosyl-L-methionine</keyword>
<proteinExistence type="inferred from homology"/>
<keyword evidence="2" id="KW-0349">Heme</keyword>
<dbReference type="InterPro" id="IPR034505">
    <property type="entry name" value="Coproporphyrinogen-III_oxidase"/>
</dbReference>
<comment type="function">
    <text evidence="2">Probably acts as a heme chaperone, transferring heme to an unknown acceptor. Binds one molecule of heme per monomer, possibly covalently. Binds 1 [4Fe-4S] cluster. The cluster is coordinated with 3 cysteines and an exchangeable S-adenosyl-L-methionine.</text>
</comment>
<dbReference type="PANTHER" id="PTHR13932:SF5">
    <property type="entry name" value="RADICAL S-ADENOSYL METHIONINE DOMAIN-CONTAINING PROTEIN 1, MITOCHONDRIAL"/>
    <property type="match status" value="1"/>
</dbReference>
<dbReference type="SFLD" id="SFLDG01065">
    <property type="entry name" value="anaerobic_coproporphyrinogen-I"/>
    <property type="match status" value="1"/>
</dbReference>
<evidence type="ECO:0000259" key="3">
    <source>
        <dbReference type="PROSITE" id="PS51918"/>
    </source>
</evidence>
<dbReference type="InterPro" id="IPR023404">
    <property type="entry name" value="rSAM_horseshoe"/>
</dbReference>
<evidence type="ECO:0000256" key="1">
    <source>
        <dbReference type="ARBA" id="ARBA00006100"/>
    </source>
</evidence>
<dbReference type="InterPro" id="IPR006638">
    <property type="entry name" value="Elp3/MiaA/NifB-like_rSAM"/>
</dbReference>
<dbReference type="SFLD" id="SFLDS00029">
    <property type="entry name" value="Radical_SAM"/>
    <property type="match status" value="1"/>
</dbReference>
<dbReference type="Proteomes" id="UP000569092">
    <property type="component" value="Unassembled WGS sequence"/>
</dbReference>
<comment type="similarity">
    <text evidence="1">Belongs to the anaerobic coproporphyrinogen-III oxidase family. HemW subfamily.</text>
</comment>
<sequence length="408" mass="45208">MAGPVGVYISVPFCKAKCTFCNFASDVFGAERMQHYVDRLCGEIRGAHEAAERIEGSLPRAVDTIYFGGGTPSLLSAQQFQKIFHHLRGEFDLDGDAEITLECAPGQLADETLDQLLRQGMNRISFGVQSFVDQETAAVGRLHTHQQCDAEIARVRAAGLSEINIDLIAGLPHQTAQSWQYSVEQAISSGAPHISVYLLEVDEDSRLGREMLKQGSRYSAAAVPEEDQAAEWYQQACDMLHEAGVQQYEISNFARPGHRSRHNLKYWQRQPYIGFGLDAHSMLLAGQEAVRFANTSDLDRYLGQTTEPNSFQMFSSGQNATHAEVDVVGRGEAFEEALFLGLRLNEGVDLDQLRRQFGEDLLGETMPALIEVRDAGLLELDSDRIRLTPQGRLVSNEVFSRLLIPTAA</sequence>
<dbReference type="GO" id="GO:0004109">
    <property type="term" value="F:coproporphyrinogen oxidase activity"/>
    <property type="evidence" value="ECO:0007669"/>
    <property type="project" value="InterPro"/>
</dbReference>
<keyword evidence="2" id="KW-0479">Metal-binding</keyword>
<keyword evidence="2" id="KW-0143">Chaperone</keyword>